<feature type="domain" description="Ribosomal protein eL8/eL30/eS12/Gadd45" evidence="2">
    <location>
        <begin position="96"/>
        <end position="136"/>
    </location>
</feature>
<feature type="region of interest" description="Disordered" evidence="1">
    <location>
        <begin position="1"/>
        <end position="20"/>
    </location>
</feature>
<sequence>MPEEDGRSTKKNVTKQRKSTKNVLISPYDNKWYNLEEQIQNDILDKLSGIFIEYGLKAEKKQKFKGKNKSGSETEEKQKDKCSNTDVFDKKTKELRSQLVFGINEVTRHLERDNLRLVLVSGSAKPAVITKHLLELSSTRTCQALCLSDLNKRLSQVLEFRSILAIGFKKNISDFDHLKEFIDFCTSNAPTTTDVSYLDLKCDRSIESDMKTKNPDLSDSNNVTKQTAPVTMETNFEKQKLTNYKSIELAEESEKILKKNNVPVHKSQTEKPSEDYSRFYVYKTKKEDQIRNNLDFIAFSMTDVSTTELSEDEDVALTKDKTKSKNLKRKNVQDAETLIPVQIKQMKSNPKKQKSKKEKKK</sequence>
<feature type="compositionally biased region" description="Basic and acidic residues" evidence="1">
    <location>
        <begin position="70"/>
        <end position="83"/>
    </location>
</feature>
<evidence type="ECO:0000256" key="1">
    <source>
        <dbReference type="SAM" id="MobiDB-lite"/>
    </source>
</evidence>
<accession>A0ABQ9EXY2</accession>
<feature type="region of interest" description="Disordered" evidence="1">
    <location>
        <begin position="63"/>
        <end position="83"/>
    </location>
</feature>
<dbReference type="InterPro" id="IPR042848">
    <property type="entry name" value="Rpp38"/>
</dbReference>
<dbReference type="InterPro" id="IPR004038">
    <property type="entry name" value="Ribosomal_eL8/eL30/eS12/Gad45"/>
</dbReference>
<evidence type="ECO:0000313" key="3">
    <source>
        <dbReference type="EMBL" id="KAJ8310008.1"/>
    </source>
</evidence>
<proteinExistence type="predicted"/>
<gene>
    <name evidence="3" type="ORF">KUTeg_011873</name>
</gene>
<feature type="region of interest" description="Disordered" evidence="1">
    <location>
        <begin position="338"/>
        <end position="361"/>
    </location>
</feature>
<evidence type="ECO:0000259" key="2">
    <source>
        <dbReference type="Pfam" id="PF01248"/>
    </source>
</evidence>
<protein>
    <recommendedName>
        <fullName evidence="2">Ribosomal protein eL8/eL30/eS12/Gadd45 domain-containing protein</fullName>
    </recommendedName>
</protein>
<reference evidence="3 4" key="1">
    <citation type="submission" date="2022-12" db="EMBL/GenBank/DDBJ databases">
        <title>Chromosome-level genome of Tegillarca granosa.</title>
        <authorList>
            <person name="Kim J."/>
        </authorList>
    </citation>
    <scope>NUCLEOTIDE SEQUENCE [LARGE SCALE GENOMIC DNA]</scope>
    <source>
        <strain evidence="3">Teg-2019</strain>
        <tissue evidence="3">Adductor muscle</tissue>
    </source>
</reference>
<dbReference type="Gene3D" id="3.30.1330.30">
    <property type="match status" value="1"/>
</dbReference>
<organism evidence="3 4">
    <name type="scientific">Tegillarca granosa</name>
    <name type="common">Malaysian cockle</name>
    <name type="synonym">Anadara granosa</name>
    <dbReference type="NCBI Taxonomy" id="220873"/>
    <lineage>
        <taxon>Eukaryota</taxon>
        <taxon>Metazoa</taxon>
        <taxon>Spiralia</taxon>
        <taxon>Lophotrochozoa</taxon>
        <taxon>Mollusca</taxon>
        <taxon>Bivalvia</taxon>
        <taxon>Autobranchia</taxon>
        <taxon>Pteriomorphia</taxon>
        <taxon>Arcoida</taxon>
        <taxon>Arcoidea</taxon>
        <taxon>Arcidae</taxon>
        <taxon>Tegillarca</taxon>
    </lineage>
</organism>
<dbReference type="Pfam" id="PF01248">
    <property type="entry name" value="Ribosomal_L7Ae"/>
    <property type="match status" value="1"/>
</dbReference>
<dbReference type="Proteomes" id="UP001217089">
    <property type="component" value="Unassembled WGS sequence"/>
</dbReference>
<dbReference type="EMBL" id="JARBDR010000640">
    <property type="protein sequence ID" value="KAJ8310008.1"/>
    <property type="molecule type" value="Genomic_DNA"/>
</dbReference>
<evidence type="ECO:0000313" key="4">
    <source>
        <dbReference type="Proteomes" id="UP001217089"/>
    </source>
</evidence>
<dbReference type="PANTHER" id="PTHR46948">
    <property type="entry name" value="RIBONUCLEASE P PROTEIN SUBUNIT P38"/>
    <property type="match status" value="1"/>
</dbReference>
<feature type="compositionally biased region" description="Basic residues" evidence="1">
    <location>
        <begin position="9"/>
        <end position="20"/>
    </location>
</feature>
<feature type="compositionally biased region" description="Basic residues" evidence="1">
    <location>
        <begin position="349"/>
        <end position="361"/>
    </location>
</feature>
<dbReference type="PANTHER" id="PTHR46948:SF1">
    <property type="entry name" value="RIBONUCLEASE P PROTEIN SUBUNIT P38"/>
    <property type="match status" value="1"/>
</dbReference>
<name>A0ABQ9EXY2_TEGGR</name>
<keyword evidence="4" id="KW-1185">Reference proteome</keyword>
<dbReference type="SUPFAM" id="SSF55315">
    <property type="entry name" value="L30e-like"/>
    <property type="match status" value="1"/>
</dbReference>
<dbReference type="InterPro" id="IPR029064">
    <property type="entry name" value="Ribosomal_eL30-like_sf"/>
</dbReference>
<comment type="caution">
    <text evidence="3">The sequence shown here is derived from an EMBL/GenBank/DDBJ whole genome shotgun (WGS) entry which is preliminary data.</text>
</comment>